<keyword evidence="3 6" id="KW-0812">Transmembrane</keyword>
<evidence type="ECO:0000256" key="5">
    <source>
        <dbReference type="ARBA" id="ARBA00023136"/>
    </source>
</evidence>
<evidence type="ECO:0000256" key="1">
    <source>
        <dbReference type="ARBA" id="ARBA00004651"/>
    </source>
</evidence>
<evidence type="ECO:0000256" key="4">
    <source>
        <dbReference type="ARBA" id="ARBA00022989"/>
    </source>
</evidence>
<dbReference type="Proteomes" id="UP000321224">
    <property type="component" value="Unassembled WGS sequence"/>
</dbReference>
<evidence type="ECO:0000313" key="10">
    <source>
        <dbReference type="Proteomes" id="UP000321224"/>
    </source>
</evidence>
<comment type="caution">
    <text evidence="7">The sequence shown here is derived from an EMBL/GenBank/DDBJ whole genome shotgun (WGS) entry which is preliminary data.</text>
</comment>
<dbReference type="EMBL" id="FNAJ01000019">
    <property type="protein sequence ID" value="SDF08534.1"/>
    <property type="molecule type" value="Genomic_DNA"/>
</dbReference>
<gene>
    <name evidence="7" type="ORF">MVI01_75170</name>
    <name evidence="8" type="ORF">SAMN04488504_119106</name>
</gene>
<reference evidence="7 10" key="2">
    <citation type="submission" date="2019-07" db="EMBL/GenBank/DDBJ databases">
        <title>Whole genome shotgun sequence of Myxococcus virescens NBRC 100334.</title>
        <authorList>
            <person name="Hosoyama A."/>
            <person name="Uohara A."/>
            <person name="Ohji S."/>
            <person name="Ichikawa N."/>
        </authorList>
    </citation>
    <scope>NUCLEOTIDE SEQUENCE [LARGE SCALE GENOMIC DNA]</scope>
    <source>
        <strain evidence="7 10">NBRC 100334</strain>
    </source>
</reference>
<dbReference type="InterPro" id="IPR020948">
    <property type="entry name" value="P_starv_induced_PsiE-like"/>
</dbReference>
<proteinExistence type="predicted"/>
<protein>
    <submittedName>
        <fullName evidence="8">Uncharacterized membrane protein, DUF373 family</fullName>
    </submittedName>
</protein>
<organism evidence="7 10">
    <name type="scientific">Myxococcus virescens</name>
    <dbReference type="NCBI Taxonomy" id="83456"/>
    <lineage>
        <taxon>Bacteria</taxon>
        <taxon>Pseudomonadati</taxon>
        <taxon>Myxococcota</taxon>
        <taxon>Myxococcia</taxon>
        <taxon>Myxococcales</taxon>
        <taxon>Cystobacterineae</taxon>
        <taxon>Myxococcaceae</taxon>
        <taxon>Myxococcus</taxon>
    </lineage>
</organism>
<reference evidence="8 9" key="1">
    <citation type="submission" date="2016-10" db="EMBL/GenBank/DDBJ databases">
        <authorList>
            <person name="Varghese N."/>
            <person name="Submissions S."/>
        </authorList>
    </citation>
    <scope>NUCLEOTIDE SEQUENCE [LARGE SCALE GENOMIC DNA]</scope>
    <source>
        <strain evidence="8 9">DSM 2260</strain>
    </source>
</reference>
<evidence type="ECO:0000313" key="9">
    <source>
        <dbReference type="Proteomes" id="UP000198717"/>
    </source>
</evidence>
<name>A0A511HQ68_9BACT</name>
<dbReference type="AlphaFoldDB" id="A0A511HQ68"/>
<dbReference type="GO" id="GO:0005886">
    <property type="term" value="C:plasma membrane"/>
    <property type="evidence" value="ECO:0007669"/>
    <property type="project" value="UniProtKB-SubCell"/>
</dbReference>
<keyword evidence="4 6" id="KW-1133">Transmembrane helix</keyword>
<evidence type="ECO:0000313" key="7">
    <source>
        <dbReference type="EMBL" id="GEL75733.1"/>
    </source>
</evidence>
<evidence type="ECO:0000256" key="2">
    <source>
        <dbReference type="ARBA" id="ARBA00022475"/>
    </source>
</evidence>
<evidence type="ECO:0000313" key="8">
    <source>
        <dbReference type="EMBL" id="SDF08534.1"/>
    </source>
</evidence>
<dbReference type="Pfam" id="PF06146">
    <property type="entry name" value="PsiE"/>
    <property type="match status" value="1"/>
</dbReference>
<comment type="subcellular location">
    <subcellularLocation>
        <location evidence="1">Cell membrane</location>
        <topology evidence="1">Multi-pass membrane protein</topology>
    </subcellularLocation>
</comment>
<sequence>MGARSTIERWLERIEASLSVGVTLGTAVVAVLGLAAFLLAIVHRGLLGGTLDATAIGHLLDVGLVVFIALELFKIGIAHLRNRSIVPTVMEAALIAVVRKIVVMELDAETFPRVLPLSLLLLSVGATWFLVHRSHASVGPTSNRE</sequence>
<feature type="transmembrane region" description="Helical" evidence="6">
    <location>
        <begin position="114"/>
        <end position="131"/>
    </location>
</feature>
<evidence type="ECO:0000256" key="3">
    <source>
        <dbReference type="ARBA" id="ARBA00022692"/>
    </source>
</evidence>
<keyword evidence="2" id="KW-1003">Cell membrane</keyword>
<dbReference type="RefSeq" id="WP_090494725.1">
    <property type="nucleotide sequence ID" value="NZ_BJVY01000136.1"/>
</dbReference>
<dbReference type="Proteomes" id="UP000198717">
    <property type="component" value="Unassembled WGS sequence"/>
</dbReference>
<feature type="transmembrane region" description="Helical" evidence="6">
    <location>
        <begin position="20"/>
        <end position="43"/>
    </location>
</feature>
<feature type="transmembrane region" description="Helical" evidence="6">
    <location>
        <begin position="55"/>
        <end position="73"/>
    </location>
</feature>
<keyword evidence="5 6" id="KW-0472">Membrane</keyword>
<dbReference type="EMBL" id="BJVY01000136">
    <property type="protein sequence ID" value="GEL75733.1"/>
    <property type="molecule type" value="Genomic_DNA"/>
</dbReference>
<accession>A0A511HQ68</accession>
<keyword evidence="9" id="KW-1185">Reference proteome</keyword>
<evidence type="ECO:0000256" key="6">
    <source>
        <dbReference type="SAM" id="Phobius"/>
    </source>
</evidence>